<comment type="caution">
    <text evidence="1">The sequence shown here is derived from an EMBL/GenBank/DDBJ whole genome shotgun (WGS) entry which is preliminary data.</text>
</comment>
<organism evidence="1 2">
    <name type="scientific">Xylaria bambusicola</name>
    <dbReference type="NCBI Taxonomy" id="326684"/>
    <lineage>
        <taxon>Eukaryota</taxon>
        <taxon>Fungi</taxon>
        <taxon>Dikarya</taxon>
        <taxon>Ascomycota</taxon>
        <taxon>Pezizomycotina</taxon>
        <taxon>Sordariomycetes</taxon>
        <taxon>Xylariomycetidae</taxon>
        <taxon>Xylariales</taxon>
        <taxon>Xylariaceae</taxon>
        <taxon>Xylaria</taxon>
    </lineage>
</organism>
<gene>
    <name evidence="1" type="ORF">RRF57_001871</name>
</gene>
<dbReference type="Proteomes" id="UP001305414">
    <property type="component" value="Unassembled WGS sequence"/>
</dbReference>
<accession>A0AAN7UJD8</accession>
<dbReference type="InterPro" id="IPR009593">
    <property type="entry name" value="DUF1203"/>
</dbReference>
<dbReference type="AlphaFoldDB" id="A0AAN7UJD8"/>
<evidence type="ECO:0000313" key="2">
    <source>
        <dbReference type="Proteomes" id="UP001305414"/>
    </source>
</evidence>
<evidence type="ECO:0000313" key="1">
    <source>
        <dbReference type="EMBL" id="KAK5626156.1"/>
    </source>
</evidence>
<keyword evidence="2" id="KW-1185">Reference proteome</keyword>
<evidence type="ECO:0008006" key="3">
    <source>
        <dbReference type="Google" id="ProtNLM"/>
    </source>
</evidence>
<dbReference type="Pfam" id="PF06718">
    <property type="entry name" value="DUF1203"/>
    <property type="match status" value="1"/>
</dbReference>
<protein>
    <recommendedName>
        <fullName evidence="3">DUF1203 domain-containing protein</fullName>
    </recommendedName>
</protein>
<dbReference type="EMBL" id="JAWHQM010000003">
    <property type="protein sequence ID" value="KAK5626156.1"/>
    <property type="molecule type" value="Genomic_DNA"/>
</dbReference>
<reference evidence="1 2" key="1">
    <citation type="submission" date="2023-10" db="EMBL/GenBank/DDBJ databases">
        <title>Draft genome sequence of Xylaria bambusicola isolate GMP-LS, the root and basal stem rot pathogen of sugarcane in Indonesia.</title>
        <authorList>
            <person name="Selvaraj P."/>
            <person name="Muralishankar V."/>
            <person name="Muruganantham S."/>
            <person name="Sp S."/>
            <person name="Haryani S."/>
            <person name="Lau K.J.X."/>
            <person name="Naqvi N.I."/>
        </authorList>
    </citation>
    <scope>NUCLEOTIDE SEQUENCE [LARGE SCALE GENOMIC DNA]</scope>
    <source>
        <strain evidence="1">GMP-LS</strain>
    </source>
</reference>
<sequence length="167" mass="18287">MSLMIPQRQQSLPNTLRFRPLPAPLAEETPAPFAILGTPDQPVPCRRCLQDSQVGDEMLLLSYNPFLGQSPYQCASPIYLHSKPACADAAVQSSGGLVPEQLSKRLLSIRAYDGKHMMRGCEVVDGNQLLEACQRLLGDDISAEYCHVHFGGPGCFAVRIEKVSLPH</sequence>
<name>A0AAN7UJD8_9PEZI</name>
<proteinExistence type="predicted"/>